<organism evidence="2">
    <name type="scientific">Picea sitchensis</name>
    <name type="common">Sitka spruce</name>
    <name type="synonym">Pinus sitchensis</name>
    <dbReference type="NCBI Taxonomy" id="3332"/>
    <lineage>
        <taxon>Eukaryota</taxon>
        <taxon>Viridiplantae</taxon>
        <taxon>Streptophyta</taxon>
        <taxon>Embryophyta</taxon>
        <taxon>Tracheophyta</taxon>
        <taxon>Spermatophyta</taxon>
        <taxon>Pinopsida</taxon>
        <taxon>Pinidae</taxon>
        <taxon>Conifers I</taxon>
        <taxon>Pinales</taxon>
        <taxon>Pinaceae</taxon>
        <taxon>Picea</taxon>
    </lineage>
</organism>
<dbReference type="GO" id="GO:0045927">
    <property type="term" value="P:positive regulation of growth"/>
    <property type="evidence" value="ECO:0007669"/>
    <property type="project" value="InterPro"/>
</dbReference>
<evidence type="ECO:0008006" key="3">
    <source>
        <dbReference type="Google" id="ProtNLM"/>
    </source>
</evidence>
<dbReference type="InterPro" id="IPR045021">
    <property type="entry name" value="PSI1/2/3"/>
</dbReference>
<evidence type="ECO:0000313" key="2">
    <source>
        <dbReference type="EMBL" id="ADE77550.1"/>
    </source>
</evidence>
<evidence type="ECO:0000256" key="1">
    <source>
        <dbReference type="SAM" id="MobiDB-lite"/>
    </source>
</evidence>
<feature type="compositionally biased region" description="Polar residues" evidence="1">
    <location>
        <begin position="100"/>
        <end position="116"/>
    </location>
</feature>
<dbReference type="PANTHER" id="PTHR31730:SF32">
    <property type="entry name" value="PROTEIN PSK SIMULATOR 1"/>
    <property type="match status" value="1"/>
</dbReference>
<proteinExistence type="evidence at transcript level"/>
<dbReference type="AlphaFoldDB" id="D5ADD1"/>
<sequence length="215" mass="24163">MEKILTWLVPVATNTTKAHHGFGWVGEWANTGSALDRRLPGHNELTLIQTFHYAEKKRTESYIFELIVWLHHLVSRTKNSLNGNKSPIKSPVRSPVKKTANLSVTTPDKPTPTGNGQDKPLLELSQADRDMLKAVNFRRLTPGISKSQEFDTAKLRSADESTCKLIKSNSHSPTTNTKNEFNGPRRHTTLPTIDFDIDRTKALDVIDRVDNLSLL</sequence>
<name>D5ADD1_PICSI</name>
<feature type="region of interest" description="Disordered" evidence="1">
    <location>
        <begin position="167"/>
        <end position="186"/>
    </location>
</feature>
<feature type="region of interest" description="Disordered" evidence="1">
    <location>
        <begin position="80"/>
        <end position="120"/>
    </location>
</feature>
<protein>
    <recommendedName>
        <fullName evidence="3">DUF668 domain-containing protein</fullName>
    </recommendedName>
</protein>
<feature type="compositionally biased region" description="Polar residues" evidence="1">
    <location>
        <begin position="167"/>
        <end position="180"/>
    </location>
</feature>
<dbReference type="EMBL" id="BT124288">
    <property type="protein sequence ID" value="ADE77550.1"/>
    <property type="molecule type" value="mRNA"/>
</dbReference>
<reference evidence="2" key="1">
    <citation type="submission" date="2010-04" db="EMBL/GenBank/DDBJ databases">
        <authorList>
            <person name="Reid K.E."/>
            <person name="Liao N."/>
            <person name="Chan S."/>
            <person name="Docking R."/>
            <person name="Taylor G."/>
            <person name="Moore R."/>
            <person name="Mayo M."/>
            <person name="Munro S."/>
            <person name="King J."/>
            <person name="Yanchuk A."/>
            <person name="Holt R."/>
            <person name="Jones S."/>
            <person name="Marra M."/>
            <person name="Ritland C.E."/>
            <person name="Ritland K."/>
            <person name="Bohlmann J."/>
        </authorList>
    </citation>
    <scope>NUCLEOTIDE SEQUENCE</scope>
    <source>
        <tissue evidence="2">Bud</tissue>
    </source>
</reference>
<accession>D5ADD1</accession>
<dbReference type="PANTHER" id="PTHR31730">
    <property type="entry name" value="OS01G0873900 PROTEIN"/>
    <property type="match status" value="1"/>
</dbReference>